<evidence type="ECO:0000313" key="1">
    <source>
        <dbReference type="EMBL" id="KAI6080240.1"/>
    </source>
</evidence>
<reference evidence="1 2" key="1">
    <citation type="journal article" date="2022" name="New Phytol.">
        <title>Ecological generalism drives hyperdiversity of secondary metabolite gene clusters in xylarialean endophytes.</title>
        <authorList>
            <person name="Franco M.E.E."/>
            <person name="Wisecaver J.H."/>
            <person name="Arnold A.E."/>
            <person name="Ju Y.M."/>
            <person name="Slot J.C."/>
            <person name="Ahrendt S."/>
            <person name="Moore L.P."/>
            <person name="Eastman K.E."/>
            <person name="Scott K."/>
            <person name="Konkel Z."/>
            <person name="Mondo S.J."/>
            <person name="Kuo A."/>
            <person name="Hayes R.D."/>
            <person name="Haridas S."/>
            <person name="Andreopoulos B."/>
            <person name="Riley R."/>
            <person name="LaButti K."/>
            <person name="Pangilinan J."/>
            <person name="Lipzen A."/>
            <person name="Amirebrahimi M."/>
            <person name="Yan J."/>
            <person name="Adam C."/>
            <person name="Keymanesh K."/>
            <person name="Ng V."/>
            <person name="Louie K."/>
            <person name="Northen T."/>
            <person name="Drula E."/>
            <person name="Henrissat B."/>
            <person name="Hsieh H.M."/>
            <person name="Youens-Clark K."/>
            <person name="Lutzoni F."/>
            <person name="Miadlikowska J."/>
            <person name="Eastwood D.C."/>
            <person name="Hamelin R.C."/>
            <person name="Grigoriev I.V."/>
            <person name="U'Ren J.M."/>
        </authorList>
    </citation>
    <scope>NUCLEOTIDE SEQUENCE [LARGE SCALE GENOMIC DNA]</scope>
    <source>
        <strain evidence="1 2">ER1909</strain>
    </source>
</reference>
<dbReference type="EMBL" id="MU394465">
    <property type="protein sequence ID" value="KAI6080240.1"/>
    <property type="molecule type" value="Genomic_DNA"/>
</dbReference>
<comment type="caution">
    <text evidence="1">The sequence shown here is derived from an EMBL/GenBank/DDBJ whole genome shotgun (WGS) entry which is preliminary data.</text>
</comment>
<dbReference type="Proteomes" id="UP001497680">
    <property type="component" value="Unassembled WGS sequence"/>
</dbReference>
<accession>A0ACC0CIT9</accession>
<keyword evidence="2" id="KW-1185">Reference proteome</keyword>
<proteinExistence type="predicted"/>
<organism evidence="1 2">
    <name type="scientific">Hypoxylon rubiginosum</name>
    <dbReference type="NCBI Taxonomy" id="110542"/>
    <lineage>
        <taxon>Eukaryota</taxon>
        <taxon>Fungi</taxon>
        <taxon>Dikarya</taxon>
        <taxon>Ascomycota</taxon>
        <taxon>Pezizomycotina</taxon>
        <taxon>Sordariomycetes</taxon>
        <taxon>Xylariomycetidae</taxon>
        <taxon>Xylariales</taxon>
        <taxon>Hypoxylaceae</taxon>
        <taxon>Hypoxylon</taxon>
    </lineage>
</organism>
<sequence>MASHYPLNGIDLDFSRYEHKYIGAREIMVHRIMEDYMGPRLRTSDIYPREFVFDQKCDRFFAPFKSRFRELGLNMHVLARLLQTEFNWTFTQAEFKRLYAVPSDFWTMLDVGVWPECPKKLEEIVLGLVERHYLESEPSMRIWLKYIHCFFMGESPRKYAPGWKKDMIEHLKSMQPFSATHHHLSLFSGGHYVPASGPIHFSLRPNFVGTPWLSMMTPLLPPRPFFGPRYALKRRAPLEDMKAVHPGRPQRSSSEPPPGTWSTASVHILDDGHPDRRVIYFPRKPLSELDKLSRRRSLSRTHIRAMFTDKPKYDYSKTIAKTKTKYPCANCARYNHHTSECNKSCGYCNERTHRASACPIKVSNRCKCRPFPQFHLASNCYVRCSRRCGNPYHLGHARHKSAMTCSYRCCMCGIKGHSGTKCTYKKCPCGEQHLTQDCRWKVECPAKGCDFFLCHLHCRECGKKKEKGSKEQFVGRTCQECLKNGKPVSAKTS</sequence>
<gene>
    <name evidence="1" type="ORF">F4821DRAFT_68332</name>
</gene>
<protein>
    <submittedName>
        <fullName evidence="1">Uncharacterized protein</fullName>
    </submittedName>
</protein>
<name>A0ACC0CIT9_9PEZI</name>
<evidence type="ECO:0000313" key="2">
    <source>
        <dbReference type="Proteomes" id="UP001497680"/>
    </source>
</evidence>